<sequence length="227" mass="25007">MKRRAFLTTSGATLLAGCSGSPTEPAEDIDRQTTQTTDIQTQTKTTQADVDTAKVVIDDAKWKSEGESVEFLIGNNGEGMSGHVTVVARWYDSAGRYIGHDQASIPALHSGASWKIEVNTTSPFSVNNFDAYVEYEDRYISDELNAWSVEIDESIPAITGIVDHGRDDETAVDVLATTYDSGWITHVGTTVDTRIPDREWRFMIPLVKISDISKQVGENVELMFHTA</sequence>
<dbReference type="EMBL" id="JBHTAA010000005">
    <property type="protein sequence ID" value="MFC7204006.1"/>
    <property type="molecule type" value="Genomic_DNA"/>
</dbReference>
<feature type="compositionally biased region" description="Low complexity" evidence="1">
    <location>
        <begin position="32"/>
        <end position="43"/>
    </location>
</feature>
<evidence type="ECO:0000256" key="1">
    <source>
        <dbReference type="SAM" id="MobiDB-lite"/>
    </source>
</evidence>
<organism evidence="2 3">
    <name type="scientific">Haloferax namakaokahaiae</name>
    <dbReference type="NCBI Taxonomy" id="1748331"/>
    <lineage>
        <taxon>Archaea</taxon>
        <taxon>Methanobacteriati</taxon>
        <taxon>Methanobacteriota</taxon>
        <taxon>Stenosarchaea group</taxon>
        <taxon>Halobacteria</taxon>
        <taxon>Halobacteriales</taxon>
        <taxon>Haloferacaceae</taxon>
        <taxon>Haloferax</taxon>
    </lineage>
</organism>
<feature type="region of interest" description="Disordered" evidence="1">
    <location>
        <begin position="16"/>
        <end position="43"/>
    </location>
</feature>
<dbReference type="InterPro" id="IPR047676">
    <property type="entry name" value="FxLYD_dom"/>
</dbReference>
<accession>A0ABD5ZFU0</accession>
<dbReference type="AlphaFoldDB" id="A0ABD5ZFU0"/>
<protein>
    <submittedName>
        <fullName evidence="2">FxLYD domain-containing protein</fullName>
    </submittedName>
</protein>
<evidence type="ECO:0000313" key="3">
    <source>
        <dbReference type="Proteomes" id="UP001596481"/>
    </source>
</evidence>
<comment type="caution">
    <text evidence="2">The sequence shown here is derived from an EMBL/GenBank/DDBJ whole genome shotgun (WGS) entry which is preliminary data.</text>
</comment>
<keyword evidence="3" id="KW-1185">Reference proteome</keyword>
<dbReference type="PROSITE" id="PS51257">
    <property type="entry name" value="PROKAR_LIPOPROTEIN"/>
    <property type="match status" value="1"/>
</dbReference>
<evidence type="ECO:0000313" key="2">
    <source>
        <dbReference type="EMBL" id="MFC7204006.1"/>
    </source>
</evidence>
<proteinExistence type="predicted"/>
<name>A0ABD5ZFU0_9EURY</name>
<dbReference type="Proteomes" id="UP001596481">
    <property type="component" value="Unassembled WGS sequence"/>
</dbReference>
<reference evidence="2 3" key="1">
    <citation type="journal article" date="2019" name="Int. J. Syst. Evol. Microbiol.">
        <title>The Global Catalogue of Microorganisms (GCM) 10K type strain sequencing project: providing services to taxonomists for standard genome sequencing and annotation.</title>
        <authorList>
            <consortium name="The Broad Institute Genomics Platform"/>
            <consortium name="The Broad Institute Genome Sequencing Center for Infectious Disease"/>
            <person name="Wu L."/>
            <person name="Ma J."/>
        </authorList>
    </citation>
    <scope>NUCLEOTIDE SEQUENCE [LARGE SCALE GENOMIC DNA]</scope>
    <source>
        <strain evidence="2 3">DSM 29988</strain>
    </source>
</reference>
<dbReference type="NCBIfam" id="NF038353">
    <property type="entry name" value="FxLYD_dom"/>
    <property type="match status" value="1"/>
</dbReference>
<dbReference type="RefSeq" id="WP_390223351.1">
    <property type="nucleotide sequence ID" value="NZ_JBHTAA010000005.1"/>
</dbReference>
<gene>
    <name evidence="2" type="ORF">ACFQJC_10800</name>
</gene>